<evidence type="ECO:0000256" key="1">
    <source>
        <dbReference type="SAM" id="Phobius"/>
    </source>
</evidence>
<dbReference type="OrthoDB" id="3784540at2"/>
<evidence type="ECO:0000313" key="2">
    <source>
        <dbReference type="EMBL" id="TKI63947.1"/>
    </source>
</evidence>
<dbReference type="AlphaFoldDB" id="A0A4U2YRA7"/>
<feature type="transmembrane region" description="Helical" evidence="1">
    <location>
        <begin position="44"/>
        <end position="62"/>
    </location>
</feature>
<evidence type="ECO:0000313" key="3">
    <source>
        <dbReference type="Proteomes" id="UP000307808"/>
    </source>
</evidence>
<name>A0A4U2YRA7_9ACTN</name>
<comment type="caution">
    <text evidence="2">The sequence shown here is derived from an EMBL/GenBank/DDBJ whole genome shotgun (WGS) entry which is preliminary data.</text>
</comment>
<keyword evidence="3" id="KW-1185">Reference proteome</keyword>
<dbReference type="EMBL" id="SZPY01000001">
    <property type="protein sequence ID" value="TKI63947.1"/>
    <property type="molecule type" value="Genomic_DNA"/>
</dbReference>
<dbReference type="RefSeq" id="WP_137064411.1">
    <property type="nucleotide sequence ID" value="NZ_CP040748.1"/>
</dbReference>
<keyword evidence="1" id="KW-1133">Transmembrane helix</keyword>
<keyword evidence="1" id="KW-0812">Transmembrane</keyword>
<dbReference type="Proteomes" id="UP000307808">
    <property type="component" value="Unassembled WGS sequence"/>
</dbReference>
<accession>A0A4U2YRA7</accession>
<keyword evidence="1" id="KW-0472">Membrane</keyword>
<proteinExistence type="predicted"/>
<reference evidence="2 3" key="1">
    <citation type="submission" date="2019-04" db="EMBL/GenBank/DDBJ databases">
        <authorList>
            <person name="Dong K."/>
        </authorList>
    </citation>
    <scope>NUCLEOTIDE SEQUENCE [LARGE SCALE GENOMIC DNA]</scope>
    <source>
        <strain evidence="3">dk3543</strain>
    </source>
</reference>
<sequence>MNDINVIRRALEGHSAALGGTLDDVNRHRQLHDRIDRSTRRRNGLRGLAALTVAAVAAAIVIPQLGGKEPGPAEGMILGLQAPSALDAPDHSYRFVEGFEGPSSRVLRVKVKGLGTRRILTWATATDDQDVQVRVPNGTVWEDTSGDQVVWDSTRADFTDWVEIPPFAEGTIEISSNTGAVGLGAALYEVDPSALPDRVDGFGGDYFRASGPTSERLNTAVGEAGQVDLRIPFDGTHRTIAMAYSCQGLPDGAVIRAEVAGSQTMAEAADACSDSSDSSDRKFMELDPNADLGLYLGWSTPDEAPASGEARVWVSRSMSDETPVDPADHPEARLAGAVYVPTGDTEQVPGTSLTFDRTLWDSGHLWRLDDVVPSDGTAQQLGALTAKTPALAVVSVTSSRDTDPISTTLLVDGTPQGPVTNVQLRADTGGRNAAVLPRGASTVQVRMATSGRGPVGSQYLGLYRLAD</sequence>
<protein>
    <submittedName>
        <fullName evidence="2">Uncharacterized protein</fullName>
    </submittedName>
</protein>
<gene>
    <name evidence="2" type="ORF">FC770_01845</name>
</gene>
<organism evidence="2 3">
    <name type="scientific">Nocardioides jishulii</name>
    <dbReference type="NCBI Taxonomy" id="2575440"/>
    <lineage>
        <taxon>Bacteria</taxon>
        <taxon>Bacillati</taxon>
        <taxon>Actinomycetota</taxon>
        <taxon>Actinomycetes</taxon>
        <taxon>Propionibacteriales</taxon>
        <taxon>Nocardioidaceae</taxon>
        <taxon>Nocardioides</taxon>
    </lineage>
</organism>